<dbReference type="PANTHER" id="PTHR48079:SF6">
    <property type="entry name" value="NAD(P)-BINDING DOMAIN-CONTAINING PROTEIN-RELATED"/>
    <property type="match status" value="1"/>
</dbReference>
<protein>
    <submittedName>
        <fullName evidence="2">NAD(P)-binding protein</fullName>
    </submittedName>
</protein>
<name>A0A1B7MJH0_9AGAM</name>
<proteinExistence type="predicted"/>
<dbReference type="GO" id="GO:0005737">
    <property type="term" value="C:cytoplasm"/>
    <property type="evidence" value="ECO:0007669"/>
    <property type="project" value="TreeGrafter"/>
</dbReference>
<evidence type="ECO:0000259" key="1">
    <source>
        <dbReference type="Pfam" id="PF13460"/>
    </source>
</evidence>
<dbReference type="PANTHER" id="PTHR48079">
    <property type="entry name" value="PROTEIN YEEZ"/>
    <property type="match status" value="1"/>
</dbReference>
<dbReference type="Proteomes" id="UP000092154">
    <property type="component" value="Unassembled WGS sequence"/>
</dbReference>
<dbReference type="STRING" id="1314800.A0A1B7MJH0"/>
<feature type="domain" description="NAD(P)-binding" evidence="1">
    <location>
        <begin position="13"/>
        <end position="100"/>
    </location>
</feature>
<keyword evidence="3" id="KW-1185">Reference proteome</keyword>
<evidence type="ECO:0000313" key="3">
    <source>
        <dbReference type="Proteomes" id="UP000092154"/>
    </source>
</evidence>
<dbReference type="InParanoid" id="A0A1B7MJH0"/>
<dbReference type="FunCoup" id="A0A1B7MJH0">
    <property type="interactions" value="18"/>
</dbReference>
<dbReference type="InterPro" id="IPR016040">
    <property type="entry name" value="NAD(P)-bd_dom"/>
</dbReference>
<dbReference type="InterPro" id="IPR051783">
    <property type="entry name" value="NAD(P)-dependent_oxidoreduct"/>
</dbReference>
<dbReference type="EMBL" id="KV448931">
    <property type="protein sequence ID" value="OAX32728.1"/>
    <property type="molecule type" value="Genomic_DNA"/>
</dbReference>
<sequence>MLPSEYTRIFMTGATGYIGGTVMSALLSNPKNDTFEITALIRSAEKAPLFHSIGIKTVIGSNSDLDTLTSLASEADVVIAAADVGDLNAAKAILGGLKKQHEQTKKVPILIHTSGTGVLADLADGNFTADKIYSDLDIPKIETLPKSQPLREIDLEVVAADEEGYVRTYIIFPSTIYGIANTLLVSLGVQNRHSIQIPRLIKAGLARGQGGVIGKGLSLWPSIHIDDIATLYTTVFDAATEGPDETGHGREGFYFGENGEYSMGELSQAVAKLLFEIGRGKNPEATVFTDEELDKYFGIIGRLMGSNSRACAERGRLIGWNPAHNVNSLYASLKPEIEEIVAKQTT</sequence>
<accession>A0A1B7MJH0</accession>
<gene>
    <name evidence="2" type="ORF">K503DRAFT_804987</name>
</gene>
<dbReference type="Gene3D" id="3.40.50.720">
    <property type="entry name" value="NAD(P)-binding Rossmann-like Domain"/>
    <property type="match status" value="1"/>
</dbReference>
<dbReference type="AlphaFoldDB" id="A0A1B7MJH0"/>
<dbReference type="SUPFAM" id="SSF51735">
    <property type="entry name" value="NAD(P)-binding Rossmann-fold domains"/>
    <property type="match status" value="1"/>
</dbReference>
<organism evidence="2 3">
    <name type="scientific">Rhizopogon vinicolor AM-OR11-026</name>
    <dbReference type="NCBI Taxonomy" id="1314800"/>
    <lineage>
        <taxon>Eukaryota</taxon>
        <taxon>Fungi</taxon>
        <taxon>Dikarya</taxon>
        <taxon>Basidiomycota</taxon>
        <taxon>Agaricomycotina</taxon>
        <taxon>Agaricomycetes</taxon>
        <taxon>Agaricomycetidae</taxon>
        <taxon>Boletales</taxon>
        <taxon>Suillineae</taxon>
        <taxon>Rhizopogonaceae</taxon>
        <taxon>Rhizopogon</taxon>
    </lineage>
</organism>
<dbReference type="Pfam" id="PF13460">
    <property type="entry name" value="NAD_binding_10"/>
    <property type="match status" value="1"/>
</dbReference>
<reference evidence="2 3" key="1">
    <citation type="submission" date="2016-06" db="EMBL/GenBank/DDBJ databases">
        <title>Comparative genomics of the ectomycorrhizal sister species Rhizopogon vinicolor and Rhizopogon vesiculosus (Basidiomycota: Boletales) reveals a divergence of the mating type B locus.</title>
        <authorList>
            <consortium name="DOE Joint Genome Institute"/>
            <person name="Mujic A.B."/>
            <person name="Kuo A."/>
            <person name="Tritt A."/>
            <person name="Lipzen A."/>
            <person name="Chen C."/>
            <person name="Johnson J."/>
            <person name="Sharma A."/>
            <person name="Barry K."/>
            <person name="Grigoriev I.V."/>
            <person name="Spatafora J.W."/>
        </authorList>
    </citation>
    <scope>NUCLEOTIDE SEQUENCE [LARGE SCALE GENOMIC DNA]</scope>
    <source>
        <strain evidence="2 3">AM-OR11-026</strain>
    </source>
</reference>
<dbReference type="OrthoDB" id="10262413at2759"/>
<dbReference type="GO" id="GO:0004029">
    <property type="term" value="F:aldehyde dehydrogenase (NAD+) activity"/>
    <property type="evidence" value="ECO:0007669"/>
    <property type="project" value="TreeGrafter"/>
</dbReference>
<dbReference type="InterPro" id="IPR036291">
    <property type="entry name" value="NAD(P)-bd_dom_sf"/>
</dbReference>
<evidence type="ECO:0000313" key="2">
    <source>
        <dbReference type="EMBL" id="OAX32728.1"/>
    </source>
</evidence>